<gene>
    <name evidence="2" type="ORF">DACRYDRAFT_22443</name>
</gene>
<keyword evidence="3" id="KW-1185">Reference proteome</keyword>
<proteinExistence type="predicted"/>
<evidence type="ECO:0000313" key="2">
    <source>
        <dbReference type="EMBL" id="EJU02059.1"/>
    </source>
</evidence>
<evidence type="ECO:0000313" key="3">
    <source>
        <dbReference type="Proteomes" id="UP000030653"/>
    </source>
</evidence>
<dbReference type="GeneID" id="63687866"/>
<dbReference type="HOGENOM" id="CLU_806586_0_0_1"/>
<dbReference type="AlphaFoldDB" id="M5FZX4"/>
<feature type="compositionally biased region" description="Polar residues" evidence="1">
    <location>
        <begin position="51"/>
        <end position="73"/>
    </location>
</feature>
<protein>
    <recommendedName>
        <fullName evidence="4">Peroxin domain-containing protein</fullName>
    </recommendedName>
</protein>
<dbReference type="STRING" id="1858805.M5FZX4"/>
<feature type="compositionally biased region" description="Pro residues" evidence="1">
    <location>
        <begin position="1"/>
        <end position="12"/>
    </location>
</feature>
<dbReference type="OrthoDB" id="72441at2759"/>
<dbReference type="RefSeq" id="XP_040628956.1">
    <property type="nucleotide sequence ID" value="XM_040772804.1"/>
</dbReference>
<reference evidence="2 3" key="1">
    <citation type="journal article" date="2012" name="Science">
        <title>The Paleozoic origin of enzymatic lignin decomposition reconstructed from 31 fungal genomes.</title>
        <authorList>
            <person name="Floudas D."/>
            <person name="Binder M."/>
            <person name="Riley R."/>
            <person name="Barry K."/>
            <person name="Blanchette R.A."/>
            <person name="Henrissat B."/>
            <person name="Martinez A.T."/>
            <person name="Otillar R."/>
            <person name="Spatafora J.W."/>
            <person name="Yadav J.S."/>
            <person name="Aerts A."/>
            <person name="Benoit I."/>
            <person name="Boyd A."/>
            <person name="Carlson A."/>
            <person name="Copeland A."/>
            <person name="Coutinho P.M."/>
            <person name="de Vries R.P."/>
            <person name="Ferreira P."/>
            <person name="Findley K."/>
            <person name="Foster B."/>
            <person name="Gaskell J."/>
            <person name="Glotzer D."/>
            <person name="Gorecki P."/>
            <person name="Heitman J."/>
            <person name="Hesse C."/>
            <person name="Hori C."/>
            <person name="Igarashi K."/>
            <person name="Jurgens J.A."/>
            <person name="Kallen N."/>
            <person name="Kersten P."/>
            <person name="Kohler A."/>
            <person name="Kuees U."/>
            <person name="Kumar T.K.A."/>
            <person name="Kuo A."/>
            <person name="LaButti K."/>
            <person name="Larrondo L.F."/>
            <person name="Lindquist E."/>
            <person name="Ling A."/>
            <person name="Lombard V."/>
            <person name="Lucas S."/>
            <person name="Lundell T."/>
            <person name="Martin R."/>
            <person name="McLaughlin D.J."/>
            <person name="Morgenstern I."/>
            <person name="Morin E."/>
            <person name="Murat C."/>
            <person name="Nagy L.G."/>
            <person name="Nolan M."/>
            <person name="Ohm R.A."/>
            <person name="Patyshakuliyeva A."/>
            <person name="Rokas A."/>
            <person name="Ruiz-Duenas F.J."/>
            <person name="Sabat G."/>
            <person name="Salamov A."/>
            <person name="Samejima M."/>
            <person name="Schmutz J."/>
            <person name="Slot J.C."/>
            <person name="St John F."/>
            <person name="Stenlid J."/>
            <person name="Sun H."/>
            <person name="Sun S."/>
            <person name="Syed K."/>
            <person name="Tsang A."/>
            <person name="Wiebenga A."/>
            <person name="Young D."/>
            <person name="Pisabarro A."/>
            <person name="Eastwood D.C."/>
            <person name="Martin F."/>
            <person name="Cullen D."/>
            <person name="Grigoriev I.V."/>
            <person name="Hibbett D.S."/>
        </authorList>
    </citation>
    <scope>NUCLEOTIDE SEQUENCE [LARGE SCALE GENOMIC DNA]</scope>
    <source>
        <strain evidence="2 3">DJM-731 SS1</strain>
    </source>
</reference>
<accession>M5FZX4</accession>
<organism evidence="2 3">
    <name type="scientific">Dacryopinax primogenitus (strain DJM 731)</name>
    <name type="common">Brown rot fungus</name>
    <dbReference type="NCBI Taxonomy" id="1858805"/>
    <lineage>
        <taxon>Eukaryota</taxon>
        <taxon>Fungi</taxon>
        <taxon>Dikarya</taxon>
        <taxon>Basidiomycota</taxon>
        <taxon>Agaricomycotina</taxon>
        <taxon>Dacrymycetes</taxon>
        <taxon>Dacrymycetales</taxon>
        <taxon>Dacrymycetaceae</taxon>
        <taxon>Dacryopinax</taxon>
    </lineage>
</organism>
<feature type="region of interest" description="Disordered" evidence="1">
    <location>
        <begin position="1"/>
        <end position="93"/>
    </location>
</feature>
<evidence type="ECO:0000256" key="1">
    <source>
        <dbReference type="SAM" id="MobiDB-lite"/>
    </source>
</evidence>
<sequence>MSFQEPPMPRLSPQPSEEDTPTISLIQKKRKRKQSSFLLGKRDKPKVIQDAATSGDQSETSESNLEEVSTSRAQGPDLRLLPQESGDEDASTITGLSSKFDRYVQLPQEDPELPSVLHPVTESRIKFEWDYVMEHQRGFRFLWTPLFSQAGLLPTDPPAFSTLSADPLPCSLDDFQLPSPEWQWMGEGWCVDMRGDGEVQEDGFEYNWWFRKKGWRPTIGFLSAGAFVRRRRWMRLKYLLPPESILEKLPSPPFLPRKTEELSGWEVLKIRLREAALDRERLEIVKAWLDETSGNEEILRTFWTEVMCMLVFPSSCDLLRNMMKSMGWETLPPRDEVMFWNGPP</sequence>
<dbReference type="EMBL" id="JH795863">
    <property type="protein sequence ID" value="EJU02059.1"/>
    <property type="molecule type" value="Genomic_DNA"/>
</dbReference>
<name>M5FZX4_DACPD</name>
<evidence type="ECO:0008006" key="4">
    <source>
        <dbReference type="Google" id="ProtNLM"/>
    </source>
</evidence>
<dbReference type="Proteomes" id="UP000030653">
    <property type="component" value="Unassembled WGS sequence"/>
</dbReference>